<reference evidence="3 4" key="1">
    <citation type="submission" date="2021-07" db="EMBL/GenBank/DDBJ databases">
        <title>Karlodiniumbacter phycospheric gen. nov., sp. nov., a phycosphere bacterium isolated from karlodinium veneficum.</title>
        <authorList>
            <person name="Peng Y."/>
            <person name="Jiang L."/>
            <person name="Lee J."/>
        </authorList>
    </citation>
    <scope>NUCLEOTIDE SEQUENCE</scope>
    <source>
        <strain evidence="3 4">N5</strain>
    </source>
</reference>
<feature type="chain" id="PRO_5036856673" evidence="1">
    <location>
        <begin position="22"/>
        <end position="268"/>
    </location>
</feature>
<feature type="signal peptide" evidence="1">
    <location>
        <begin position="1"/>
        <end position="21"/>
    </location>
</feature>
<dbReference type="EMBL" id="CP078073">
    <property type="protein sequence ID" value="QXL86875.1"/>
    <property type="molecule type" value="Genomic_DNA"/>
</dbReference>
<dbReference type="Pfam" id="PF10670">
    <property type="entry name" value="DUF4198"/>
    <property type="match status" value="1"/>
</dbReference>
<keyword evidence="1" id="KW-0732">Signal</keyword>
<dbReference type="RefSeq" id="WP_257893796.1">
    <property type="nucleotide sequence ID" value="NZ_JAIMBW010000001.1"/>
</dbReference>
<dbReference type="InterPro" id="IPR019613">
    <property type="entry name" value="DUF4198"/>
</dbReference>
<proteinExistence type="predicted"/>
<sequence length="268" mass="29240">MKSVYLALVIAALAVTDKATAHEFWIDPQDFTVEVGDALLADLRVGQEFSGAAMSYLPRNFDTFTVINGGAVIAVEGRFGDIPALNMGGLNDGLAVIVHQTTANQLTWSEWERFLNFAIHKDLGDVTAMHEARNLSQEDVTEDYIRYAKSLVAVGDGAGDDVRVGLRAELVALSNPYTDVTEGGIPMQLWYDNALQPDYQVELFAEDAEGEVTITYHRTDSEGVVLLPVVPGMTYMADAVFLEAVEPASEGDAIWVTHWANMTFSTAE</sequence>
<gene>
    <name evidence="2" type="ORF">KUL25_15670</name>
    <name evidence="3" type="ORF">KUL25_15675</name>
</gene>
<evidence type="ECO:0000313" key="4">
    <source>
        <dbReference type="Proteomes" id="UP000693972"/>
    </source>
</evidence>
<accession>A0A975TTB3</accession>
<evidence type="ECO:0000313" key="3">
    <source>
        <dbReference type="EMBL" id="QXL86875.1"/>
    </source>
</evidence>
<dbReference type="AlphaFoldDB" id="A0A975TTB3"/>
<evidence type="ECO:0000313" key="2">
    <source>
        <dbReference type="EMBL" id="MBY4894196.1"/>
    </source>
</evidence>
<keyword evidence="4" id="KW-1185">Reference proteome</keyword>
<dbReference type="Proteomes" id="UP000693972">
    <property type="component" value="Unassembled WGS sequence"/>
</dbReference>
<evidence type="ECO:0000256" key="1">
    <source>
        <dbReference type="SAM" id="SignalP"/>
    </source>
</evidence>
<protein>
    <submittedName>
        <fullName evidence="3">DUF4198 domain-containing protein</fullName>
    </submittedName>
</protein>
<name>A0A975TTB3_9RHOB</name>
<dbReference type="EMBL" id="JAIMBW010000001">
    <property type="protein sequence ID" value="MBY4894196.1"/>
    <property type="molecule type" value="Genomic_DNA"/>
</dbReference>
<organism evidence="3">
    <name type="scientific">Gymnodinialimonas phycosphaerae</name>
    <dbReference type="NCBI Taxonomy" id="2841589"/>
    <lineage>
        <taxon>Bacteria</taxon>
        <taxon>Pseudomonadati</taxon>
        <taxon>Pseudomonadota</taxon>
        <taxon>Alphaproteobacteria</taxon>
        <taxon>Rhodobacterales</taxon>
        <taxon>Paracoccaceae</taxon>
        <taxon>Gymnodinialimonas</taxon>
    </lineage>
</organism>